<dbReference type="Gene3D" id="3.40.50.12780">
    <property type="entry name" value="N-terminal domain of ligase-like"/>
    <property type="match status" value="1"/>
</dbReference>
<sequence>MENGRKASNSTEPPFPQTLIDAFRRHPASVAFEHRSRAVTRGEVLSLVTRCAAGLRAAGLGPGRSVALATDVTPEGFAVQIAAHLLGCRVTGLRPGLTPSQLAHVLAADVDVVVTDAVPAGPELLRAAGGVPVLRLERDLLAAHPHAGPLPGDGLVARGRPGDEALVHLTSGSTGHPKGCVLDYRALTAYWSWQPARWDDRVARLAAGYRRFLLFGTLTSAVMFEHLGLCLLGGGTAVIPAAPLEFPRVIERLRITALLMTVPRLHRVLDALRTGPGRATDLSGLRVLVVAGSPLAPHALAEAVERVGTAVHQAYGQTETGMLTLLTPDDLAHGPEDAATSVGRPWARTELSVRDAEGVPVPTGGTGEVWARTPCAMSGYWRDEAETAQVLRDGWVRTRDVGHLDARGFLHLTGRSRDIVIVDAVVHYCGAVEQALATHPDVDRAYVVAAADRRTGEAAHAFVVAAPGRTPALDSVRARVAAELGVPGLPSTLTVVTDVPVTPSGKPDKRALLARVATELPPATGAR</sequence>
<dbReference type="Gene3D" id="3.30.300.30">
    <property type="match status" value="1"/>
</dbReference>
<dbReference type="PANTHER" id="PTHR43767:SF1">
    <property type="entry name" value="NONRIBOSOMAL PEPTIDE SYNTHASE PES1 (EUROFUNG)-RELATED"/>
    <property type="match status" value="1"/>
</dbReference>
<dbReference type="InterPro" id="IPR000873">
    <property type="entry name" value="AMP-dep_synth/lig_dom"/>
</dbReference>
<dbReference type="InterPro" id="IPR045851">
    <property type="entry name" value="AMP-bd_C_sf"/>
</dbReference>
<feature type="domain" description="AMP-dependent synthetase/ligase" evidence="1">
    <location>
        <begin position="23"/>
        <end position="381"/>
    </location>
</feature>
<evidence type="ECO:0000259" key="1">
    <source>
        <dbReference type="Pfam" id="PF00501"/>
    </source>
</evidence>
<dbReference type="AlphaFoldDB" id="A0A516R313"/>
<dbReference type="SUPFAM" id="SSF56801">
    <property type="entry name" value="Acetyl-CoA synthetase-like"/>
    <property type="match status" value="1"/>
</dbReference>
<dbReference type="CDD" id="cd04433">
    <property type="entry name" value="AFD_class_I"/>
    <property type="match status" value="1"/>
</dbReference>
<dbReference type="InterPro" id="IPR025110">
    <property type="entry name" value="AMP-bd_C"/>
</dbReference>
<evidence type="ECO:0000313" key="4">
    <source>
        <dbReference type="Proteomes" id="UP000316806"/>
    </source>
</evidence>
<dbReference type="PANTHER" id="PTHR43767">
    <property type="entry name" value="LONG-CHAIN-FATTY-ACID--COA LIGASE"/>
    <property type="match status" value="1"/>
</dbReference>
<dbReference type="RefSeq" id="WP_144001668.1">
    <property type="nucleotide sequence ID" value="NZ_CP040916.1"/>
</dbReference>
<dbReference type="Pfam" id="PF13193">
    <property type="entry name" value="AMP-binding_C"/>
    <property type="match status" value="1"/>
</dbReference>
<feature type="domain" description="AMP-binding enzyme C-terminal" evidence="2">
    <location>
        <begin position="432"/>
        <end position="506"/>
    </location>
</feature>
<name>A0A516R313_STRST</name>
<keyword evidence="3" id="KW-0436">Ligase</keyword>
<gene>
    <name evidence="3" type="ORF">FH965_05330</name>
</gene>
<dbReference type="InterPro" id="IPR020845">
    <property type="entry name" value="AMP-binding_CS"/>
</dbReference>
<dbReference type="InterPro" id="IPR042099">
    <property type="entry name" value="ANL_N_sf"/>
</dbReference>
<evidence type="ECO:0000313" key="3">
    <source>
        <dbReference type="EMBL" id="QDQ10049.1"/>
    </source>
</evidence>
<dbReference type="EMBL" id="CP040916">
    <property type="protein sequence ID" value="QDQ10049.1"/>
    <property type="molecule type" value="Genomic_DNA"/>
</dbReference>
<proteinExistence type="predicted"/>
<dbReference type="Pfam" id="PF00501">
    <property type="entry name" value="AMP-binding"/>
    <property type="match status" value="1"/>
</dbReference>
<accession>A0A516R313</accession>
<reference evidence="3 4" key="1">
    <citation type="journal article" date="2019" name="J. Ind. Microbiol. Biotechnol.">
        <title>The complete genomic sequence of Streptomyces spectabilis NRRL-2792 and identification of secondary metabolite biosynthetic gene clusters.</title>
        <authorList>
            <person name="Sinha A."/>
            <person name="Phillips-Salemka S."/>
            <person name="Niraula T.A."/>
            <person name="Short K.A."/>
            <person name="Niraula N.P."/>
        </authorList>
    </citation>
    <scope>NUCLEOTIDE SEQUENCE [LARGE SCALE GENOMIC DNA]</scope>
    <source>
        <strain evidence="3 4">NRRL 2792</strain>
    </source>
</reference>
<dbReference type="GO" id="GO:0016878">
    <property type="term" value="F:acid-thiol ligase activity"/>
    <property type="evidence" value="ECO:0007669"/>
    <property type="project" value="UniProtKB-ARBA"/>
</dbReference>
<evidence type="ECO:0000259" key="2">
    <source>
        <dbReference type="Pfam" id="PF13193"/>
    </source>
</evidence>
<protein>
    <submittedName>
        <fullName evidence="3">Long-chain fatty acid--CoA ligase</fullName>
    </submittedName>
</protein>
<dbReference type="InterPro" id="IPR050237">
    <property type="entry name" value="ATP-dep_AMP-bd_enzyme"/>
</dbReference>
<dbReference type="Proteomes" id="UP000316806">
    <property type="component" value="Chromosome"/>
</dbReference>
<dbReference type="PROSITE" id="PS00455">
    <property type="entry name" value="AMP_BINDING"/>
    <property type="match status" value="1"/>
</dbReference>
<organism evidence="3 4">
    <name type="scientific">Streptomyces spectabilis</name>
    <dbReference type="NCBI Taxonomy" id="68270"/>
    <lineage>
        <taxon>Bacteria</taxon>
        <taxon>Bacillati</taxon>
        <taxon>Actinomycetota</taxon>
        <taxon>Actinomycetes</taxon>
        <taxon>Kitasatosporales</taxon>
        <taxon>Streptomycetaceae</taxon>
        <taxon>Streptomyces</taxon>
    </lineage>
</organism>